<evidence type="ECO:0000256" key="3">
    <source>
        <dbReference type="ARBA" id="ARBA00023163"/>
    </source>
</evidence>
<dbReference type="PROSITE" id="PS01124">
    <property type="entry name" value="HTH_ARAC_FAMILY_2"/>
    <property type="match status" value="1"/>
</dbReference>
<dbReference type="PRINTS" id="PR00032">
    <property type="entry name" value="HTHARAC"/>
</dbReference>
<dbReference type="Pfam" id="PF12833">
    <property type="entry name" value="HTH_18"/>
    <property type="match status" value="1"/>
</dbReference>
<dbReference type="EMBL" id="JAAITA010000001">
    <property type="protein sequence ID" value="NSJ84619.1"/>
    <property type="molecule type" value="Genomic_DNA"/>
</dbReference>
<dbReference type="Gene3D" id="1.10.10.60">
    <property type="entry name" value="Homeodomain-like"/>
    <property type="match status" value="2"/>
</dbReference>
<dbReference type="SUPFAM" id="SSF46689">
    <property type="entry name" value="Homeodomain-like"/>
    <property type="match status" value="2"/>
</dbReference>
<feature type="domain" description="HTH araC/xylS-type" evidence="4">
    <location>
        <begin position="193"/>
        <end position="291"/>
    </location>
</feature>
<dbReference type="CDD" id="cd02208">
    <property type="entry name" value="cupin_RmlC-like"/>
    <property type="match status" value="1"/>
</dbReference>
<evidence type="ECO:0000259" key="4">
    <source>
        <dbReference type="PROSITE" id="PS01124"/>
    </source>
</evidence>
<dbReference type="InterPro" id="IPR003313">
    <property type="entry name" value="AraC-bd"/>
</dbReference>
<proteinExistence type="predicted"/>
<comment type="caution">
    <text evidence="5">The sequence shown here is derived from an EMBL/GenBank/DDBJ whole genome shotgun (WGS) entry which is preliminary data.</text>
</comment>
<dbReference type="RefSeq" id="WP_173747101.1">
    <property type="nucleotide sequence ID" value="NZ_JAAITA010000001.1"/>
</dbReference>
<dbReference type="Gene3D" id="2.60.120.10">
    <property type="entry name" value="Jelly Rolls"/>
    <property type="match status" value="1"/>
</dbReference>
<sequence>MNKINFREEERHGTPYFPFQAFSQKDTCGQYFAPYHWHDEVEFLYVTEGSLLLHTETDTHPLKAGHVYFINPGTVHGIFGDSPISHHYALLFPLEFLSFARYDICQNEFLSPVLSGKLQFPLGDKLPASCTSALGQYMEKAALASWDTDSLSGPLSVKIALLQILETLFSYEAFLAKSPAAYEQEDFVRYSLKPVFSYIEGHYMEKITLEQLSLLLHMNKNYFCKFFKEKVGKTPFSYLNEYRINQAAALLLKSSLPVTEIALNTGFENISYFIRQFKHYRGCTPSAFRSMKTPKAMPIL</sequence>
<dbReference type="SMART" id="SM00342">
    <property type="entry name" value="HTH_ARAC"/>
    <property type="match status" value="1"/>
</dbReference>
<dbReference type="PANTHER" id="PTHR43280">
    <property type="entry name" value="ARAC-FAMILY TRANSCRIPTIONAL REGULATOR"/>
    <property type="match status" value="1"/>
</dbReference>
<keyword evidence="6" id="KW-1185">Reference proteome</keyword>
<evidence type="ECO:0000256" key="2">
    <source>
        <dbReference type="ARBA" id="ARBA00023125"/>
    </source>
</evidence>
<evidence type="ECO:0000313" key="5">
    <source>
        <dbReference type="EMBL" id="NSJ84619.1"/>
    </source>
</evidence>
<dbReference type="PANTHER" id="PTHR43280:SF28">
    <property type="entry name" value="HTH-TYPE TRANSCRIPTIONAL ACTIVATOR RHAS"/>
    <property type="match status" value="1"/>
</dbReference>
<reference evidence="5 6" key="1">
    <citation type="journal article" date="2020" name="Cell Host Microbe">
        <title>Functional and Genomic Variation between Human-Derived Isolates of Lachnospiraceae Reveals Inter- and Intra-Species Diversity.</title>
        <authorList>
            <person name="Sorbara M.T."/>
            <person name="Littmann E.R."/>
            <person name="Fontana E."/>
            <person name="Moody T.U."/>
            <person name="Kohout C.E."/>
            <person name="Gjonbalaj M."/>
            <person name="Eaton V."/>
            <person name="Seok R."/>
            <person name="Leiner I.M."/>
            <person name="Pamer E.G."/>
        </authorList>
    </citation>
    <scope>NUCLEOTIDE SEQUENCE [LARGE SCALE GENOMIC DNA]</scope>
    <source>
        <strain evidence="5 6">MSK.15.26</strain>
    </source>
</reference>
<evidence type="ECO:0000256" key="1">
    <source>
        <dbReference type="ARBA" id="ARBA00023015"/>
    </source>
</evidence>
<dbReference type="Pfam" id="PF02311">
    <property type="entry name" value="AraC_binding"/>
    <property type="match status" value="1"/>
</dbReference>
<name>A0ABX2I2Z7_BLAHA</name>
<gene>
    <name evidence="5" type="ORF">G5A70_00130</name>
</gene>
<protein>
    <submittedName>
        <fullName evidence="5">AraC family transcriptional regulator</fullName>
    </submittedName>
</protein>
<dbReference type="InterPro" id="IPR020449">
    <property type="entry name" value="Tscrpt_reg_AraC-type_HTH"/>
</dbReference>
<keyword evidence="2" id="KW-0238">DNA-binding</keyword>
<dbReference type="InterPro" id="IPR018060">
    <property type="entry name" value="HTH_AraC"/>
</dbReference>
<accession>A0ABX2I2Z7</accession>
<dbReference type="InterPro" id="IPR009057">
    <property type="entry name" value="Homeodomain-like_sf"/>
</dbReference>
<keyword evidence="1" id="KW-0805">Transcription regulation</keyword>
<evidence type="ECO:0000313" key="6">
    <source>
        <dbReference type="Proteomes" id="UP000822142"/>
    </source>
</evidence>
<dbReference type="InterPro" id="IPR014710">
    <property type="entry name" value="RmlC-like_jellyroll"/>
</dbReference>
<dbReference type="InterPro" id="IPR011051">
    <property type="entry name" value="RmlC_Cupin_sf"/>
</dbReference>
<dbReference type="SUPFAM" id="SSF51182">
    <property type="entry name" value="RmlC-like cupins"/>
    <property type="match status" value="1"/>
</dbReference>
<dbReference type="InterPro" id="IPR018062">
    <property type="entry name" value="HTH_AraC-typ_CS"/>
</dbReference>
<dbReference type="PROSITE" id="PS00041">
    <property type="entry name" value="HTH_ARAC_FAMILY_1"/>
    <property type="match status" value="1"/>
</dbReference>
<keyword evidence="3" id="KW-0804">Transcription</keyword>
<dbReference type="Proteomes" id="UP000822142">
    <property type="component" value="Unassembled WGS sequence"/>
</dbReference>
<organism evidence="5 6">
    <name type="scientific">Blautia hansenii</name>
    <name type="common">Ruminococcus hansenii</name>
    <dbReference type="NCBI Taxonomy" id="1322"/>
    <lineage>
        <taxon>Bacteria</taxon>
        <taxon>Bacillati</taxon>
        <taxon>Bacillota</taxon>
        <taxon>Clostridia</taxon>
        <taxon>Lachnospirales</taxon>
        <taxon>Lachnospiraceae</taxon>
        <taxon>Blautia</taxon>
    </lineage>
</organism>